<feature type="transmembrane region" description="Helical" evidence="1">
    <location>
        <begin position="12"/>
        <end position="45"/>
    </location>
</feature>
<evidence type="ECO:0000313" key="2">
    <source>
        <dbReference type="EMBL" id="KAJ6811924.1"/>
    </source>
</evidence>
<gene>
    <name evidence="2" type="ORF">M6B38_151390</name>
</gene>
<comment type="caution">
    <text evidence="2">The sequence shown here is derived from an EMBL/GenBank/DDBJ whole genome shotgun (WGS) entry which is preliminary data.</text>
</comment>
<reference evidence="2" key="2">
    <citation type="submission" date="2023-04" db="EMBL/GenBank/DDBJ databases">
        <authorList>
            <person name="Bruccoleri R.E."/>
            <person name="Oakeley E.J."/>
            <person name="Faust A.-M."/>
            <person name="Dessus-Babus S."/>
            <person name="Altorfer M."/>
            <person name="Burckhardt D."/>
            <person name="Oertli M."/>
            <person name="Naumann U."/>
            <person name="Petersen F."/>
            <person name="Wong J."/>
        </authorList>
    </citation>
    <scope>NUCLEOTIDE SEQUENCE</scope>
    <source>
        <strain evidence="2">GSM-AAB239-AS_SAM_17_03QT</strain>
        <tissue evidence="2">Leaf</tissue>
    </source>
</reference>
<sequence>MQQFLGYYLYDTFRWYLAIICMIHSSCIYLSIGCISVSVFCGYLFLVVFGNYLYETFRLYLSISFMQASVLGCIWQPKMYLKCKYQFYASICSWLHLFLVVCKYQFYASISFV</sequence>
<dbReference type="AlphaFoldDB" id="A0AAX6F6A6"/>
<keyword evidence="1" id="KW-0812">Transmembrane</keyword>
<protein>
    <submittedName>
        <fullName evidence="2">Uncharacterized protein</fullName>
    </submittedName>
</protein>
<name>A0AAX6F6A6_IRIPA</name>
<feature type="transmembrane region" description="Helical" evidence="1">
    <location>
        <begin position="57"/>
        <end position="75"/>
    </location>
</feature>
<dbReference type="Proteomes" id="UP001140949">
    <property type="component" value="Unassembled WGS sequence"/>
</dbReference>
<feature type="transmembrane region" description="Helical" evidence="1">
    <location>
        <begin position="87"/>
        <end position="107"/>
    </location>
</feature>
<reference evidence="2" key="1">
    <citation type="journal article" date="2023" name="GigaByte">
        <title>Genome assembly of the bearded iris, Iris pallida Lam.</title>
        <authorList>
            <person name="Bruccoleri R.E."/>
            <person name="Oakeley E.J."/>
            <person name="Faust A.M.E."/>
            <person name="Altorfer M."/>
            <person name="Dessus-Babus S."/>
            <person name="Burckhardt D."/>
            <person name="Oertli M."/>
            <person name="Naumann U."/>
            <person name="Petersen F."/>
            <person name="Wong J."/>
        </authorList>
    </citation>
    <scope>NUCLEOTIDE SEQUENCE</scope>
    <source>
        <strain evidence="2">GSM-AAB239-AS_SAM_17_03QT</strain>
    </source>
</reference>
<accession>A0AAX6F6A6</accession>
<organism evidence="2 3">
    <name type="scientific">Iris pallida</name>
    <name type="common">Sweet iris</name>
    <dbReference type="NCBI Taxonomy" id="29817"/>
    <lineage>
        <taxon>Eukaryota</taxon>
        <taxon>Viridiplantae</taxon>
        <taxon>Streptophyta</taxon>
        <taxon>Embryophyta</taxon>
        <taxon>Tracheophyta</taxon>
        <taxon>Spermatophyta</taxon>
        <taxon>Magnoliopsida</taxon>
        <taxon>Liliopsida</taxon>
        <taxon>Asparagales</taxon>
        <taxon>Iridaceae</taxon>
        <taxon>Iridoideae</taxon>
        <taxon>Irideae</taxon>
        <taxon>Iris</taxon>
    </lineage>
</organism>
<proteinExistence type="predicted"/>
<evidence type="ECO:0000313" key="3">
    <source>
        <dbReference type="Proteomes" id="UP001140949"/>
    </source>
</evidence>
<keyword evidence="1" id="KW-1133">Transmembrane helix</keyword>
<keyword evidence="1" id="KW-0472">Membrane</keyword>
<evidence type="ECO:0000256" key="1">
    <source>
        <dbReference type="SAM" id="Phobius"/>
    </source>
</evidence>
<dbReference type="EMBL" id="JANAVB010031417">
    <property type="protein sequence ID" value="KAJ6811924.1"/>
    <property type="molecule type" value="Genomic_DNA"/>
</dbReference>
<keyword evidence="3" id="KW-1185">Reference proteome</keyword>